<gene>
    <name evidence="1" type="ORF">IXB28_05915</name>
</gene>
<reference evidence="1 2" key="1">
    <citation type="journal article" date="2021" name="Mar. Drugs">
        <title>Genome Reduction and Secondary Metabolism of the Marine Sponge-Associated Cyanobacterium Leptothoe.</title>
        <authorList>
            <person name="Konstantinou D."/>
            <person name="Popin R.V."/>
            <person name="Fewer D.P."/>
            <person name="Sivonen K."/>
            <person name="Gkelis S."/>
        </authorList>
    </citation>
    <scope>NUCLEOTIDE SEQUENCE [LARGE SCALE GENOMIC DNA]</scope>
    <source>
        <strain evidence="1 2">TAU-MAC 1615</strain>
    </source>
</reference>
<evidence type="ECO:0000313" key="1">
    <source>
        <dbReference type="EMBL" id="MBT9311734.1"/>
    </source>
</evidence>
<name>A0ABS5Y1N1_9CYAN</name>
<evidence type="ECO:0000313" key="2">
    <source>
        <dbReference type="Proteomes" id="UP001196661"/>
    </source>
</evidence>
<dbReference type="RefSeq" id="WP_215617603.1">
    <property type="nucleotide sequence ID" value="NZ_JADOER010000004.1"/>
</dbReference>
<sequence>MFGQKQPIPPPPAPPSDGIEFSLRLSGANFIKLASIVVTLLLSSGLLVHSTTQDQPVDTMNTVVDMTAQDED</sequence>
<proteinExistence type="predicted"/>
<comment type="caution">
    <text evidence="1">The sequence shown here is derived from an EMBL/GenBank/DDBJ whole genome shotgun (WGS) entry which is preliminary data.</text>
</comment>
<keyword evidence="2" id="KW-1185">Reference proteome</keyword>
<protein>
    <submittedName>
        <fullName evidence="1">Uncharacterized protein</fullName>
    </submittedName>
</protein>
<dbReference type="EMBL" id="JADOER010000004">
    <property type="protein sequence ID" value="MBT9311734.1"/>
    <property type="molecule type" value="Genomic_DNA"/>
</dbReference>
<accession>A0ABS5Y1N1</accession>
<organism evidence="1 2">
    <name type="scientific">Leptothoe kymatousa TAU-MAC 1615</name>
    <dbReference type="NCBI Taxonomy" id="2364775"/>
    <lineage>
        <taxon>Bacteria</taxon>
        <taxon>Bacillati</taxon>
        <taxon>Cyanobacteriota</taxon>
        <taxon>Cyanophyceae</taxon>
        <taxon>Nodosilineales</taxon>
        <taxon>Cymatolegaceae</taxon>
        <taxon>Leptothoe</taxon>
        <taxon>Leptothoe kymatousa</taxon>
    </lineage>
</organism>
<dbReference type="Proteomes" id="UP001196661">
    <property type="component" value="Unassembled WGS sequence"/>
</dbReference>